<sequence length="83" mass="9411">MQEVEYFDVPACSAEHDEVHGRTPANNFAFTAHPQAVQTPVERGWRWQGLAGVQQFKPISLHLLRAETVKCPVRNIDKRRDGA</sequence>
<keyword evidence="2" id="KW-1185">Reference proteome</keyword>
<evidence type="ECO:0000313" key="2">
    <source>
        <dbReference type="Proteomes" id="UP000286954"/>
    </source>
</evidence>
<reference evidence="1 2" key="1">
    <citation type="submission" date="2016-12" db="EMBL/GenBank/DDBJ databases">
        <title>The genome of dimorphic prosthecate Glycocaulis alkaliphilus 6b-8t, isolated from crude oil dictates its adaptability in petroleum environments.</title>
        <authorList>
            <person name="Wu X.-L."/>
            <person name="Geng S."/>
        </authorList>
    </citation>
    <scope>NUCLEOTIDE SEQUENCE [LARGE SCALE GENOMIC DNA]</scope>
    <source>
        <strain evidence="1 2">6B-8</strain>
    </source>
</reference>
<dbReference type="Proteomes" id="UP000286954">
    <property type="component" value="Chromosome"/>
</dbReference>
<name>A0A3T0EB14_9PROT</name>
<evidence type="ECO:0000313" key="1">
    <source>
        <dbReference type="EMBL" id="AZU04665.1"/>
    </source>
</evidence>
<dbReference type="EMBL" id="CP018911">
    <property type="protein sequence ID" value="AZU04665.1"/>
    <property type="molecule type" value="Genomic_DNA"/>
</dbReference>
<organism evidence="1 2">
    <name type="scientific">Glycocaulis alkaliphilus</name>
    <dbReference type="NCBI Taxonomy" id="1434191"/>
    <lineage>
        <taxon>Bacteria</taxon>
        <taxon>Pseudomonadati</taxon>
        <taxon>Pseudomonadota</taxon>
        <taxon>Alphaproteobacteria</taxon>
        <taxon>Maricaulales</taxon>
        <taxon>Maricaulaceae</taxon>
        <taxon>Glycocaulis</taxon>
    </lineage>
</organism>
<dbReference type="KEGG" id="gak:X907_2144"/>
<proteinExistence type="predicted"/>
<protein>
    <submittedName>
        <fullName evidence="1">Uncharacterized protein</fullName>
    </submittedName>
</protein>
<gene>
    <name evidence="1" type="ORF">X907_2144</name>
</gene>
<dbReference type="AlphaFoldDB" id="A0A3T0EB14"/>
<accession>A0A3T0EB14</accession>